<keyword evidence="7" id="KW-0630">Potassium</keyword>
<comment type="subcellular location">
    <subcellularLocation>
        <location evidence="1">Membrane</location>
        <topology evidence="1">Multi-pass membrane protein</topology>
    </subcellularLocation>
</comment>
<evidence type="ECO:0000256" key="2">
    <source>
        <dbReference type="ARBA" id="ARBA00006920"/>
    </source>
</evidence>
<comment type="similarity">
    <text evidence="2">Belongs to the TMEM175 family.</text>
</comment>
<dbReference type="Proteomes" id="UP000708576">
    <property type="component" value="Unassembled WGS sequence"/>
</dbReference>
<dbReference type="PANTHER" id="PTHR31462">
    <property type="entry name" value="ENDOSOMAL/LYSOSOMAL POTASSIUM CHANNEL TMEM175"/>
    <property type="match status" value="1"/>
</dbReference>
<evidence type="ECO:0000313" key="14">
    <source>
        <dbReference type="EMBL" id="MBS2101038.1"/>
    </source>
</evidence>
<evidence type="ECO:0000256" key="8">
    <source>
        <dbReference type="ARBA" id="ARBA00022989"/>
    </source>
</evidence>
<feature type="transmembrane region" description="Helical" evidence="13">
    <location>
        <begin position="21"/>
        <end position="40"/>
    </location>
</feature>
<evidence type="ECO:0000256" key="3">
    <source>
        <dbReference type="ARBA" id="ARBA00022448"/>
    </source>
</evidence>
<feature type="transmembrane region" description="Helical" evidence="13">
    <location>
        <begin position="60"/>
        <end position="79"/>
    </location>
</feature>
<evidence type="ECO:0000313" key="15">
    <source>
        <dbReference type="Proteomes" id="UP000708576"/>
    </source>
</evidence>
<name>A0ABS5K1N2_9BACT</name>
<sequence>MKKYITKNNDKEEFQVSRLASLSDGVFAFAITLLVIDVKMPALNIQPITDAILWTELKNLTPKFIGFTVSFFVIGMYWLSHHRVFKFVTSVNSKLLWNNLLFLMPIVLMPFSTSFFTEHFIGSLKIPFTVYTFNICFAGFFCFKLWKIIGNPKYKLSSNPDKVIVNYNLSRALIVPISFIITLLFSFITGWAYFLPILIFFVPKLITKYYTKKYPVVMSEHYR</sequence>
<dbReference type="Pfam" id="PF06736">
    <property type="entry name" value="TMEM175"/>
    <property type="match status" value="1"/>
</dbReference>
<evidence type="ECO:0000256" key="6">
    <source>
        <dbReference type="ARBA" id="ARBA00022826"/>
    </source>
</evidence>
<evidence type="ECO:0000256" key="1">
    <source>
        <dbReference type="ARBA" id="ARBA00004141"/>
    </source>
</evidence>
<feature type="transmembrane region" description="Helical" evidence="13">
    <location>
        <begin position="128"/>
        <end position="146"/>
    </location>
</feature>
<evidence type="ECO:0000256" key="7">
    <source>
        <dbReference type="ARBA" id="ARBA00022958"/>
    </source>
</evidence>
<feature type="transmembrane region" description="Helical" evidence="13">
    <location>
        <begin position="167"/>
        <end position="185"/>
    </location>
</feature>
<keyword evidence="15" id="KW-1185">Reference proteome</keyword>
<accession>A0ABS5K1N2</accession>
<dbReference type="RefSeq" id="WP_212220041.1">
    <property type="nucleotide sequence ID" value="NZ_JAGUCO010000036.1"/>
</dbReference>
<evidence type="ECO:0000256" key="12">
    <source>
        <dbReference type="ARBA" id="ARBA00034430"/>
    </source>
</evidence>
<keyword evidence="4" id="KW-0633">Potassium transport</keyword>
<dbReference type="PANTHER" id="PTHR31462:SF5">
    <property type="entry name" value="ENDOSOMAL_LYSOSOMAL PROTON CHANNEL TMEM175"/>
    <property type="match status" value="1"/>
</dbReference>
<dbReference type="EMBL" id="JAGUCO010000036">
    <property type="protein sequence ID" value="MBS2101038.1"/>
    <property type="molecule type" value="Genomic_DNA"/>
</dbReference>
<comment type="caution">
    <text evidence="14">The sequence shown here is derived from an EMBL/GenBank/DDBJ whole genome shotgun (WGS) entry which is preliminary data.</text>
</comment>
<keyword evidence="10 13" id="KW-0472">Membrane</keyword>
<reference evidence="14 15" key="1">
    <citation type="journal article" date="2015" name="Int. J. Syst. Evol. Microbiol.">
        <title>Carboxylicivirga linearis sp. nov., isolated from a sea cucumber culture pond.</title>
        <authorList>
            <person name="Wang F.Q."/>
            <person name="Zhou Y.X."/>
            <person name="Lin X.Z."/>
            <person name="Chen G.J."/>
            <person name="Du Z.J."/>
        </authorList>
    </citation>
    <scope>NUCLEOTIDE SEQUENCE [LARGE SCALE GENOMIC DNA]</scope>
    <source>
        <strain evidence="14 15">FB218</strain>
    </source>
</reference>
<evidence type="ECO:0000256" key="10">
    <source>
        <dbReference type="ARBA" id="ARBA00023136"/>
    </source>
</evidence>
<feature type="transmembrane region" description="Helical" evidence="13">
    <location>
        <begin position="100"/>
        <end position="122"/>
    </location>
</feature>
<evidence type="ECO:0000256" key="5">
    <source>
        <dbReference type="ARBA" id="ARBA00022692"/>
    </source>
</evidence>
<evidence type="ECO:0000256" key="9">
    <source>
        <dbReference type="ARBA" id="ARBA00023065"/>
    </source>
</evidence>
<evidence type="ECO:0000256" key="13">
    <source>
        <dbReference type="SAM" id="Phobius"/>
    </source>
</evidence>
<gene>
    <name evidence="14" type="ORF">KEM10_22325</name>
</gene>
<keyword evidence="5 13" id="KW-0812">Transmembrane</keyword>
<keyword evidence="3" id="KW-0813">Transport</keyword>
<protein>
    <submittedName>
        <fullName evidence="14">DUF1211 domain-containing protein</fullName>
    </submittedName>
</protein>
<comment type="catalytic activity">
    <reaction evidence="12">
        <text>K(+)(in) = K(+)(out)</text>
        <dbReference type="Rhea" id="RHEA:29463"/>
        <dbReference type="ChEBI" id="CHEBI:29103"/>
    </reaction>
</comment>
<keyword evidence="9" id="KW-0406">Ion transport</keyword>
<evidence type="ECO:0000256" key="4">
    <source>
        <dbReference type="ARBA" id="ARBA00022538"/>
    </source>
</evidence>
<organism evidence="14 15">
    <name type="scientific">Carboxylicivirga linearis</name>
    <dbReference type="NCBI Taxonomy" id="1628157"/>
    <lineage>
        <taxon>Bacteria</taxon>
        <taxon>Pseudomonadati</taxon>
        <taxon>Bacteroidota</taxon>
        <taxon>Bacteroidia</taxon>
        <taxon>Marinilabiliales</taxon>
        <taxon>Marinilabiliaceae</taxon>
        <taxon>Carboxylicivirga</taxon>
    </lineage>
</organism>
<keyword evidence="6" id="KW-0631">Potassium channel</keyword>
<keyword evidence="8 13" id="KW-1133">Transmembrane helix</keyword>
<evidence type="ECO:0000256" key="11">
    <source>
        <dbReference type="ARBA" id="ARBA00023303"/>
    </source>
</evidence>
<dbReference type="InterPro" id="IPR010617">
    <property type="entry name" value="TMEM175-like"/>
</dbReference>
<proteinExistence type="inferred from homology"/>
<keyword evidence="11" id="KW-0407">Ion channel</keyword>